<dbReference type="RefSeq" id="WP_204784538.1">
    <property type="nucleotide sequence ID" value="NZ_CALVGD010000116.1"/>
</dbReference>
<evidence type="ECO:0000256" key="4">
    <source>
        <dbReference type="ARBA" id="ARBA00022448"/>
    </source>
</evidence>
<name>A0ABS2GV29_9LACO</name>
<comment type="function">
    <text evidence="9">Transmembrane (T) component of an energy-coupling factor (ECF) ABC-transporter complex. Unlike classic ABC transporters this ECF transporter provides the energy necessary to transport a number of different substrates.</text>
</comment>
<comment type="caution">
    <text evidence="10">The sequence shown here is derived from an EMBL/GenBank/DDBJ whole genome shotgun (WGS) entry which is preliminary data.</text>
</comment>
<accession>A0ABS2GV29</accession>
<keyword evidence="5 9" id="KW-1003">Cell membrane</keyword>
<keyword evidence="7 9" id="KW-1133">Transmembrane helix</keyword>
<evidence type="ECO:0000256" key="8">
    <source>
        <dbReference type="ARBA" id="ARBA00023136"/>
    </source>
</evidence>
<evidence type="ECO:0000313" key="11">
    <source>
        <dbReference type="Proteomes" id="UP000785625"/>
    </source>
</evidence>
<dbReference type="Pfam" id="PF02361">
    <property type="entry name" value="CbiQ"/>
    <property type="match status" value="1"/>
</dbReference>
<comment type="similarity">
    <text evidence="2 9">Belongs to the energy-coupling factor EcfT family.</text>
</comment>
<dbReference type="HAMAP" id="MF_01461">
    <property type="entry name" value="EcfT"/>
    <property type="match status" value="1"/>
</dbReference>
<evidence type="ECO:0000256" key="5">
    <source>
        <dbReference type="ARBA" id="ARBA00022475"/>
    </source>
</evidence>
<dbReference type="Proteomes" id="UP000785625">
    <property type="component" value="Unassembled WGS sequence"/>
</dbReference>
<feature type="transmembrane region" description="Helical" evidence="9">
    <location>
        <begin position="248"/>
        <end position="266"/>
    </location>
</feature>
<gene>
    <name evidence="9" type="primary">ecfT</name>
    <name evidence="10" type="ORF">H5975_01155</name>
</gene>
<evidence type="ECO:0000256" key="7">
    <source>
        <dbReference type="ARBA" id="ARBA00022989"/>
    </source>
</evidence>
<dbReference type="PANTHER" id="PTHR33514">
    <property type="entry name" value="PROTEIN ABCI12, CHLOROPLASTIC"/>
    <property type="match status" value="1"/>
</dbReference>
<comment type="caution">
    <text evidence="9">Lacks conserved residue(s) required for the propagation of feature annotation.</text>
</comment>
<evidence type="ECO:0000256" key="3">
    <source>
        <dbReference type="ARBA" id="ARBA00014042"/>
    </source>
</evidence>
<sequence>MGNKVIFGIYVPTNSIIHRLDPRLKFMVCFWYVILVFFANSVLTNIWLGLVLLIFMRLSKVSTKMYWSGIKTLMWVIIVTALVQLFFSAGGHTYWQWHFLSITSAGIVQSIYLILRFAYIITISTVLTVTTTTLQLADAIEHLMKPLKYIKVPVNQIAMMLSIALRFIPTIMSEVQTIMNAQRARGMDFSQGNLFQRAKKLVPVMIPLFVSSFKRAEELAIAMEARGYDPNRERTKYRVLTWQSRDTYALLLVVLISIILFALKIVF</sequence>
<keyword evidence="8 9" id="KW-0472">Membrane</keyword>
<keyword evidence="11" id="KW-1185">Reference proteome</keyword>
<proteinExistence type="inferred from homology"/>
<comment type="subunit">
    <text evidence="9">Forms a stable energy-coupling factor (ECF) transporter complex composed of 2 membrane-embedded substrate-binding proteins (S component), 2 ATP-binding proteins (A component) and 2 transmembrane proteins (T component).</text>
</comment>
<feature type="transmembrane region" description="Helical" evidence="9">
    <location>
        <begin position="68"/>
        <end position="89"/>
    </location>
</feature>
<dbReference type="InterPro" id="IPR003339">
    <property type="entry name" value="ABC/ECF_trnsptr_transmembrane"/>
</dbReference>
<comment type="subcellular location">
    <subcellularLocation>
        <location evidence="1 9">Cell membrane</location>
        <topology evidence="1 9">Multi-pass membrane protein</topology>
    </subcellularLocation>
</comment>
<keyword evidence="4 9" id="KW-0813">Transport</keyword>
<keyword evidence="6 9" id="KW-0812">Transmembrane</keyword>
<dbReference type="PANTHER" id="PTHR33514:SF13">
    <property type="entry name" value="PROTEIN ABCI12, CHLOROPLASTIC"/>
    <property type="match status" value="1"/>
</dbReference>
<evidence type="ECO:0000256" key="9">
    <source>
        <dbReference type="HAMAP-Rule" id="MF_01461"/>
    </source>
</evidence>
<evidence type="ECO:0000256" key="2">
    <source>
        <dbReference type="ARBA" id="ARBA00005660"/>
    </source>
</evidence>
<evidence type="ECO:0000313" key="10">
    <source>
        <dbReference type="EMBL" id="MBM6940105.1"/>
    </source>
</evidence>
<dbReference type="EMBL" id="JACJKU010000006">
    <property type="protein sequence ID" value="MBM6940105.1"/>
    <property type="molecule type" value="Genomic_DNA"/>
</dbReference>
<reference evidence="10 11" key="1">
    <citation type="journal article" date="2021" name="Sci. Rep.">
        <title>The distribution of antibiotic resistance genes in chicken gut microbiota commensals.</title>
        <authorList>
            <person name="Juricova H."/>
            <person name="Matiasovicova J."/>
            <person name="Kubasova T."/>
            <person name="Cejkova D."/>
            <person name="Rychlik I."/>
        </authorList>
    </citation>
    <scope>NUCLEOTIDE SEQUENCE [LARGE SCALE GENOMIC DNA]</scope>
    <source>
        <strain evidence="10 11">An574</strain>
    </source>
</reference>
<evidence type="ECO:0000256" key="1">
    <source>
        <dbReference type="ARBA" id="ARBA00004651"/>
    </source>
</evidence>
<organism evidence="10 11">
    <name type="scientific">Limosilactobacillus coleohominis</name>
    <dbReference type="NCBI Taxonomy" id="181675"/>
    <lineage>
        <taxon>Bacteria</taxon>
        <taxon>Bacillati</taxon>
        <taxon>Bacillota</taxon>
        <taxon>Bacilli</taxon>
        <taxon>Lactobacillales</taxon>
        <taxon>Lactobacillaceae</taxon>
        <taxon>Limosilactobacillus</taxon>
    </lineage>
</organism>
<feature type="transmembrane region" description="Helical" evidence="9">
    <location>
        <begin position="30"/>
        <end position="56"/>
    </location>
</feature>
<evidence type="ECO:0000256" key="6">
    <source>
        <dbReference type="ARBA" id="ARBA00022692"/>
    </source>
</evidence>
<protein>
    <recommendedName>
        <fullName evidence="3 9">Energy-coupling factor transporter transmembrane protein EcfT</fullName>
        <shortName evidence="9">ECF transporter T component EcfT</shortName>
    </recommendedName>
</protein>
<dbReference type="InterPro" id="IPR024919">
    <property type="entry name" value="EcfT"/>
</dbReference>
<dbReference type="CDD" id="cd16914">
    <property type="entry name" value="EcfT"/>
    <property type="match status" value="1"/>
</dbReference>